<dbReference type="InterPro" id="IPR024213">
    <property type="entry name" value="DUF3822"/>
</dbReference>
<dbReference type="eggNOG" id="ENOG5030DYA">
    <property type="taxonomic scope" value="Bacteria"/>
</dbReference>
<organism evidence="1 2">
    <name type="scientific">Fibrella aestuarina BUZ 2</name>
    <dbReference type="NCBI Taxonomy" id="1166018"/>
    <lineage>
        <taxon>Bacteria</taxon>
        <taxon>Pseudomonadati</taxon>
        <taxon>Bacteroidota</taxon>
        <taxon>Cytophagia</taxon>
        <taxon>Cytophagales</taxon>
        <taxon>Spirosomataceae</taxon>
        <taxon>Fibrella</taxon>
    </lineage>
</organism>
<dbReference type="Pfam" id="PF12864">
    <property type="entry name" value="DUF3822"/>
    <property type="match status" value="1"/>
</dbReference>
<dbReference type="Gene3D" id="3.30.420.260">
    <property type="match status" value="1"/>
</dbReference>
<dbReference type="Proteomes" id="UP000011058">
    <property type="component" value="Chromosome"/>
</dbReference>
<keyword evidence="2" id="KW-1185">Reference proteome</keyword>
<dbReference type="KEGG" id="fae:FAES_2828"/>
<dbReference type="PATRIC" id="fig|1166018.3.peg.4597"/>
<evidence type="ECO:0000313" key="2">
    <source>
        <dbReference type="Proteomes" id="UP000011058"/>
    </source>
</evidence>
<evidence type="ECO:0008006" key="3">
    <source>
        <dbReference type="Google" id="ProtNLM"/>
    </source>
</evidence>
<name>I0K9N4_9BACT</name>
<dbReference type="HOGENOM" id="CLU_081202_0_0_10"/>
<dbReference type="OrthoDB" id="658622at2"/>
<gene>
    <name evidence="1" type="ORF">FAES_2828</name>
</gene>
<dbReference type="Gene3D" id="3.30.420.250">
    <property type="match status" value="1"/>
</dbReference>
<proteinExistence type="predicted"/>
<dbReference type="AlphaFoldDB" id="I0K9N4"/>
<accession>I0K9N4</accession>
<protein>
    <recommendedName>
        <fullName evidence="3">DUF3822 domain-containing protein</fullName>
    </recommendedName>
</protein>
<dbReference type="STRING" id="1166018.FAES_2828"/>
<dbReference type="CDD" id="cd24013">
    <property type="entry name" value="ASKHA_ATPase_BT3980-like"/>
    <property type="match status" value="1"/>
</dbReference>
<reference evidence="1 2" key="1">
    <citation type="journal article" date="2012" name="J. Bacteriol.">
        <title>Genome Sequence of Fibrella aestuarina BUZ 2T, a Filamentous Marine Bacterium.</title>
        <authorList>
            <person name="Filippini M."/>
            <person name="Qi W."/>
            <person name="Blom J."/>
            <person name="Goesmann A."/>
            <person name="Smits T.H."/>
            <person name="Bagheri H.C."/>
        </authorList>
    </citation>
    <scope>NUCLEOTIDE SEQUENCE [LARGE SCALE GENOMIC DNA]</scope>
    <source>
        <strain evidence="2">BUZ 2T</strain>
    </source>
</reference>
<evidence type="ECO:0000313" key="1">
    <source>
        <dbReference type="EMBL" id="CCH00837.1"/>
    </source>
</evidence>
<dbReference type="EMBL" id="HE796683">
    <property type="protein sequence ID" value="CCH00837.1"/>
    <property type="molecule type" value="Genomic_DNA"/>
</dbReference>
<sequence>MIVMPTLSPTVSVRPDALTAGQAEKSILCLDLAPQRLRLTLLDPQRRMVWLDEYAQPTLLTEESLLTQLPTLFGDHPLLHYDQFQQIRVAVNASAFTLIPNELYRKEYASNYLTLMRGHQPPPNEIASAYEHNEGFTVVFGLDRAITEFVGGQYPLQPITYVHQASTLIRATQPIDKQEPETQNLFLHFEEEFAFVLFREERKLRYCNRFGYKNVQDLVYYVLYVADELGVDPDTLNVLAYGEITPFAEAYIALSRFLPNLHIGSPPSGLNPAPDLADLPEHRYLDLQGLCLLS</sequence>